<dbReference type="AlphaFoldDB" id="A0A7W0HJE1"/>
<evidence type="ECO:0000313" key="3">
    <source>
        <dbReference type="Proteomes" id="UP000525298"/>
    </source>
</evidence>
<dbReference type="Gene3D" id="1.20.120.330">
    <property type="entry name" value="Nucleotidyltransferases domain 2"/>
    <property type="match status" value="1"/>
</dbReference>
<proteinExistence type="predicted"/>
<dbReference type="SUPFAM" id="SSF81593">
    <property type="entry name" value="Nucleotidyltransferase substrate binding subunit/domain"/>
    <property type="match status" value="1"/>
</dbReference>
<dbReference type="Pfam" id="PF05168">
    <property type="entry name" value="HEPN"/>
    <property type="match status" value="1"/>
</dbReference>
<feature type="domain" description="HEPN" evidence="1">
    <location>
        <begin position="13"/>
        <end position="122"/>
    </location>
</feature>
<protein>
    <submittedName>
        <fullName evidence="2">HEPN domain-containing protein</fullName>
    </submittedName>
</protein>
<evidence type="ECO:0000259" key="1">
    <source>
        <dbReference type="PROSITE" id="PS50910"/>
    </source>
</evidence>
<keyword evidence="3" id="KW-1185">Reference proteome</keyword>
<dbReference type="EMBL" id="JACDUS010000001">
    <property type="protein sequence ID" value="MBA2879993.1"/>
    <property type="molecule type" value="Genomic_DNA"/>
</dbReference>
<dbReference type="PROSITE" id="PS50910">
    <property type="entry name" value="HEPN"/>
    <property type="match status" value="1"/>
</dbReference>
<accession>A0A7W0HJE1</accession>
<dbReference type="InterPro" id="IPR007842">
    <property type="entry name" value="HEPN_dom"/>
</dbReference>
<dbReference type="Proteomes" id="UP000525298">
    <property type="component" value="Unassembled WGS sequence"/>
</dbReference>
<organism evidence="2 3">
    <name type="scientific">Desulfosalsimonas propionicica</name>
    <dbReference type="NCBI Taxonomy" id="332175"/>
    <lineage>
        <taxon>Bacteria</taxon>
        <taxon>Pseudomonadati</taxon>
        <taxon>Thermodesulfobacteriota</taxon>
        <taxon>Desulfobacteria</taxon>
        <taxon>Desulfobacterales</taxon>
        <taxon>Desulfosalsimonadaceae</taxon>
        <taxon>Desulfosalsimonas</taxon>
    </lineage>
</organism>
<dbReference type="SMART" id="SM00748">
    <property type="entry name" value="HEPN"/>
    <property type="match status" value="1"/>
</dbReference>
<sequence length="131" mass="15360">MRPDIDKLIHFWAFEAEEALKVAGHLIEKEDFSYALFFGHLALEKMLKALCVKEQRDHAPPIHNLVRLAKTAGIELDEQAESDLVTITAFNIESRYPDFKSSFRKKCTQQFTTKQMAIIRRYFKWLKSQLK</sequence>
<name>A0A7W0HJE1_9BACT</name>
<dbReference type="RefSeq" id="WP_181549669.1">
    <property type="nucleotide sequence ID" value="NZ_JACDUS010000001.1"/>
</dbReference>
<gene>
    <name evidence="2" type="ORF">HNR65_000300</name>
</gene>
<comment type="caution">
    <text evidence="2">The sequence shown here is derived from an EMBL/GenBank/DDBJ whole genome shotgun (WGS) entry which is preliminary data.</text>
</comment>
<reference evidence="2 3" key="1">
    <citation type="submission" date="2020-07" db="EMBL/GenBank/DDBJ databases">
        <title>Genomic Encyclopedia of Type Strains, Phase IV (KMG-IV): sequencing the most valuable type-strain genomes for metagenomic binning, comparative biology and taxonomic classification.</title>
        <authorList>
            <person name="Goeker M."/>
        </authorList>
    </citation>
    <scope>NUCLEOTIDE SEQUENCE [LARGE SCALE GENOMIC DNA]</scope>
    <source>
        <strain evidence="2 3">DSM 17721</strain>
    </source>
</reference>
<evidence type="ECO:0000313" key="2">
    <source>
        <dbReference type="EMBL" id="MBA2879993.1"/>
    </source>
</evidence>